<keyword evidence="3" id="KW-1185">Reference proteome</keyword>
<feature type="region of interest" description="Disordered" evidence="1">
    <location>
        <begin position="178"/>
        <end position="204"/>
    </location>
</feature>
<accession>A0A9Q8T5M9</accession>
<reference evidence="2" key="1">
    <citation type="journal article" date="2021" name="Mol. Plant Microbe Interact.">
        <title>Complete Genome Sequence of the Plant-Pathogenic Fungus Colletotrichum lupini.</title>
        <authorList>
            <person name="Baroncelli R."/>
            <person name="Pensec F."/>
            <person name="Da Lio D."/>
            <person name="Boufleur T."/>
            <person name="Vicente I."/>
            <person name="Sarrocco S."/>
            <person name="Picot A."/>
            <person name="Baraldi E."/>
            <person name="Sukno S."/>
            <person name="Thon M."/>
            <person name="Le Floch G."/>
        </authorList>
    </citation>
    <scope>NUCLEOTIDE SEQUENCE</scope>
    <source>
        <strain evidence="2">IMI 504893</strain>
    </source>
</reference>
<evidence type="ECO:0000313" key="2">
    <source>
        <dbReference type="EMBL" id="UQC89460.1"/>
    </source>
</evidence>
<gene>
    <name evidence="2" type="ORF">CLUP02_14991</name>
</gene>
<organism evidence="2 3">
    <name type="scientific">Colletotrichum lupini</name>
    <dbReference type="NCBI Taxonomy" id="145971"/>
    <lineage>
        <taxon>Eukaryota</taxon>
        <taxon>Fungi</taxon>
        <taxon>Dikarya</taxon>
        <taxon>Ascomycota</taxon>
        <taxon>Pezizomycotina</taxon>
        <taxon>Sordariomycetes</taxon>
        <taxon>Hypocreomycetidae</taxon>
        <taxon>Glomerellales</taxon>
        <taxon>Glomerellaceae</taxon>
        <taxon>Colletotrichum</taxon>
        <taxon>Colletotrichum acutatum species complex</taxon>
    </lineage>
</organism>
<dbReference type="RefSeq" id="XP_049151061.1">
    <property type="nucleotide sequence ID" value="XM_049293915.1"/>
</dbReference>
<dbReference type="AlphaFoldDB" id="A0A9Q8T5M9"/>
<protein>
    <submittedName>
        <fullName evidence="2">Uncharacterized protein</fullName>
    </submittedName>
</protein>
<sequence>MSWYQGSESEDPSFPSRAVISNHRAWIAAHEQIWSVSAPTKKGRVLPFRFQGLYQIGNPLRDEKSQASERGVDDWHKIDNDMASAFGDNLDAIAGQFANLCWFCGATLPLFCVLLNSQGVLGTYFSHIVSLSVNTTPPSRGAILQLLAPLTPRYHRAAKGYEANYVGNCPNENGLGGSFDSGAGVGRPRRVKSTVQAPDRAHPHTSRLLQKLATPVTDGMGMLVLTVVRRQRPPPGNVMRAPSQLD</sequence>
<evidence type="ECO:0000256" key="1">
    <source>
        <dbReference type="SAM" id="MobiDB-lite"/>
    </source>
</evidence>
<name>A0A9Q8T5M9_9PEZI</name>
<dbReference type="KEGG" id="clup:CLUP02_14991"/>
<dbReference type="Proteomes" id="UP000830671">
    <property type="component" value="Chromosome 8"/>
</dbReference>
<dbReference type="EMBL" id="CP019480">
    <property type="protein sequence ID" value="UQC89460.1"/>
    <property type="molecule type" value="Genomic_DNA"/>
</dbReference>
<evidence type="ECO:0000313" key="3">
    <source>
        <dbReference type="Proteomes" id="UP000830671"/>
    </source>
</evidence>
<proteinExistence type="predicted"/>
<dbReference type="GeneID" id="73348925"/>